<feature type="domain" description="Acyl-CoA dehydrogenase/oxidase C-terminal" evidence="6">
    <location>
        <begin position="231"/>
        <end position="362"/>
    </location>
</feature>
<evidence type="ECO:0000259" key="7">
    <source>
        <dbReference type="Pfam" id="PF02771"/>
    </source>
</evidence>
<dbReference type="PANTHER" id="PTHR43884">
    <property type="entry name" value="ACYL-COA DEHYDROGENASE"/>
    <property type="match status" value="1"/>
</dbReference>
<dbReference type="RefSeq" id="WP_311363564.1">
    <property type="nucleotide sequence ID" value="NZ_JAVRIC010000002.1"/>
</dbReference>
<dbReference type="InterPro" id="IPR036250">
    <property type="entry name" value="AcylCo_DH-like_C"/>
</dbReference>
<dbReference type="PANTHER" id="PTHR43884:SF20">
    <property type="entry name" value="ACYL-COA DEHYDROGENASE FADE28"/>
    <property type="match status" value="1"/>
</dbReference>
<proteinExistence type="inferred from homology"/>
<evidence type="ECO:0000259" key="6">
    <source>
        <dbReference type="Pfam" id="PF00441"/>
    </source>
</evidence>
<dbReference type="Proteomes" id="UP001254608">
    <property type="component" value="Unassembled WGS sequence"/>
</dbReference>
<name>A0ABU2WE80_9GAMM</name>
<evidence type="ECO:0000313" key="9">
    <source>
        <dbReference type="Proteomes" id="UP001254608"/>
    </source>
</evidence>
<comment type="similarity">
    <text evidence="2">Belongs to the acyl-CoA dehydrogenase family.</text>
</comment>
<sequence>MMANVEIDTDSDAQLRLLADSVQAFATKRLPLARARRLRRENPEFEAAMLAEMAGQGWTGLLIPESMGGFGLGFAEAAVIVEGLSAQLAPEPFVPVAVLGAGLLNAAAPGAQRDALLSGIADGSVMPACAWQDTQGGFDPAYPAFRARRAADGWIVEGEARFVRPGSGASTWLLVARTENGPVLFEAPLSAAGLDLSMEPQADGTALARVRAHGLCANEAMPLGADRLAAVLDQTLVMNAVELLALIRRMRSMTLEYLRTRVQFGKPIGSFQALQHRQVDLLLQEELTEAAVREAVAALDAGAPAARRTSLASRAKARAADAAMHTAREAIQMHGGIGVTDEYDLGLYVNRSLALAPWLGGARLHRQRWLALNPLQSVTES</sequence>
<feature type="domain" description="Acyl-CoA dehydrogenase/oxidase N-terminal" evidence="7">
    <location>
        <begin position="15"/>
        <end position="123"/>
    </location>
</feature>
<dbReference type="EC" id="1.-.-.-" evidence="8"/>
<gene>
    <name evidence="8" type="ORF">RM530_02180</name>
</gene>
<dbReference type="SUPFAM" id="SSF47203">
    <property type="entry name" value="Acyl-CoA dehydrogenase C-terminal domain-like"/>
    <property type="match status" value="1"/>
</dbReference>
<evidence type="ECO:0000256" key="5">
    <source>
        <dbReference type="ARBA" id="ARBA00023002"/>
    </source>
</evidence>
<organism evidence="8 9">
    <name type="scientific">Banduia mediterranea</name>
    <dbReference type="NCBI Taxonomy" id="3075609"/>
    <lineage>
        <taxon>Bacteria</taxon>
        <taxon>Pseudomonadati</taxon>
        <taxon>Pseudomonadota</taxon>
        <taxon>Gammaproteobacteria</taxon>
        <taxon>Nevskiales</taxon>
        <taxon>Algiphilaceae</taxon>
        <taxon>Banduia</taxon>
    </lineage>
</organism>
<dbReference type="Pfam" id="PF02771">
    <property type="entry name" value="Acyl-CoA_dh_N"/>
    <property type="match status" value="1"/>
</dbReference>
<dbReference type="Gene3D" id="1.10.540.10">
    <property type="entry name" value="Acyl-CoA dehydrogenase/oxidase, N-terminal domain"/>
    <property type="match status" value="1"/>
</dbReference>
<dbReference type="SUPFAM" id="SSF56645">
    <property type="entry name" value="Acyl-CoA dehydrogenase NM domain-like"/>
    <property type="match status" value="1"/>
</dbReference>
<reference evidence="8 9" key="1">
    <citation type="submission" date="2023-09" db="EMBL/GenBank/DDBJ databases">
        <authorList>
            <person name="Rey-Velasco X."/>
        </authorList>
    </citation>
    <scope>NUCLEOTIDE SEQUENCE [LARGE SCALE GENOMIC DNA]</scope>
    <source>
        <strain evidence="8 9">W345</strain>
    </source>
</reference>
<dbReference type="InterPro" id="IPR009100">
    <property type="entry name" value="AcylCoA_DH/oxidase_NM_dom_sf"/>
</dbReference>
<evidence type="ECO:0000313" key="8">
    <source>
        <dbReference type="EMBL" id="MDT0496174.1"/>
    </source>
</evidence>
<evidence type="ECO:0000256" key="4">
    <source>
        <dbReference type="ARBA" id="ARBA00022827"/>
    </source>
</evidence>
<keyword evidence="5 8" id="KW-0560">Oxidoreductase</keyword>
<dbReference type="Gene3D" id="1.20.140.10">
    <property type="entry name" value="Butyryl-CoA Dehydrogenase, subunit A, domain 3"/>
    <property type="match status" value="1"/>
</dbReference>
<dbReference type="InterPro" id="IPR037069">
    <property type="entry name" value="AcylCoA_DH/ox_N_sf"/>
</dbReference>
<accession>A0ABU2WE80</accession>
<dbReference type="EMBL" id="JAVRIC010000002">
    <property type="protein sequence ID" value="MDT0496174.1"/>
    <property type="molecule type" value="Genomic_DNA"/>
</dbReference>
<comment type="cofactor">
    <cofactor evidence="1">
        <name>FAD</name>
        <dbReference type="ChEBI" id="CHEBI:57692"/>
    </cofactor>
</comment>
<dbReference type="InterPro" id="IPR013786">
    <property type="entry name" value="AcylCoA_DH/ox_N"/>
</dbReference>
<dbReference type="Gene3D" id="2.40.110.10">
    <property type="entry name" value="Butyryl-CoA Dehydrogenase, subunit A, domain 2"/>
    <property type="match status" value="1"/>
</dbReference>
<protein>
    <submittedName>
        <fullName evidence="8">Acyl-CoA dehydrogenase family protein</fullName>
        <ecNumber evidence="8">1.-.-.-</ecNumber>
    </submittedName>
</protein>
<dbReference type="Pfam" id="PF00441">
    <property type="entry name" value="Acyl-CoA_dh_1"/>
    <property type="match status" value="1"/>
</dbReference>
<keyword evidence="4" id="KW-0274">FAD</keyword>
<dbReference type="InterPro" id="IPR046373">
    <property type="entry name" value="Acyl-CoA_Oxase/DH_mid-dom_sf"/>
</dbReference>
<evidence type="ECO:0000256" key="3">
    <source>
        <dbReference type="ARBA" id="ARBA00022630"/>
    </source>
</evidence>
<keyword evidence="9" id="KW-1185">Reference proteome</keyword>
<comment type="caution">
    <text evidence="8">The sequence shown here is derived from an EMBL/GenBank/DDBJ whole genome shotgun (WGS) entry which is preliminary data.</text>
</comment>
<dbReference type="InterPro" id="IPR009075">
    <property type="entry name" value="AcylCo_DH/oxidase_C"/>
</dbReference>
<evidence type="ECO:0000256" key="1">
    <source>
        <dbReference type="ARBA" id="ARBA00001974"/>
    </source>
</evidence>
<evidence type="ECO:0000256" key="2">
    <source>
        <dbReference type="ARBA" id="ARBA00009347"/>
    </source>
</evidence>
<keyword evidence="3" id="KW-0285">Flavoprotein</keyword>
<dbReference type="GO" id="GO:0016491">
    <property type="term" value="F:oxidoreductase activity"/>
    <property type="evidence" value="ECO:0007669"/>
    <property type="project" value="UniProtKB-KW"/>
</dbReference>